<dbReference type="RefSeq" id="WP_275087944.1">
    <property type="nucleotide sequence ID" value="NZ_CP119078.1"/>
</dbReference>
<protein>
    <submittedName>
        <fullName evidence="1">Uncharacterized protein</fullName>
    </submittedName>
</protein>
<keyword evidence="2" id="KW-1185">Reference proteome</keyword>
<sequence>MYRLFTSSFNRNSIVKGSLQVVNLIAFGAATYNLLTNPDAGIAEFGLDLFVHGASYFALSDSVSLLGKTSNGFINAVRLGAIYTGLTSVGCSEVPLAAAAADSVVHFANMVAPILNARPKETMEHIALQH</sequence>
<accession>A0ABY8ANT1</accession>
<evidence type="ECO:0000313" key="2">
    <source>
        <dbReference type="Proteomes" id="UP001222087"/>
    </source>
</evidence>
<reference evidence="1 2" key="1">
    <citation type="submission" date="2023-02" db="EMBL/GenBank/DDBJ databases">
        <title>Genome Sequence of L. cardiaca H63T.</title>
        <authorList>
            <person name="Lopez A.E."/>
            <person name="Cianciotto N.P."/>
        </authorList>
    </citation>
    <scope>NUCLEOTIDE SEQUENCE [LARGE SCALE GENOMIC DNA]</scope>
    <source>
        <strain evidence="1 2">H63</strain>
    </source>
</reference>
<dbReference type="EMBL" id="CP119078">
    <property type="protein sequence ID" value="WED42119.1"/>
    <property type="molecule type" value="Genomic_DNA"/>
</dbReference>
<dbReference type="Proteomes" id="UP001222087">
    <property type="component" value="Chromosome"/>
</dbReference>
<evidence type="ECO:0000313" key="1">
    <source>
        <dbReference type="EMBL" id="WED42119.1"/>
    </source>
</evidence>
<name>A0ABY8ANT1_9GAMM</name>
<organism evidence="1 2">
    <name type="scientific">Legionella cardiaca</name>
    <dbReference type="NCBI Taxonomy" id="1071983"/>
    <lineage>
        <taxon>Bacteria</taxon>
        <taxon>Pseudomonadati</taxon>
        <taxon>Pseudomonadota</taxon>
        <taxon>Gammaproteobacteria</taxon>
        <taxon>Legionellales</taxon>
        <taxon>Legionellaceae</taxon>
        <taxon>Legionella</taxon>
    </lineage>
</organism>
<proteinExistence type="predicted"/>
<gene>
    <name evidence="1" type="ORF">PXX05_09275</name>
</gene>